<evidence type="ECO:0000256" key="1">
    <source>
        <dbReference type="ARBA" id="ARBA00004117"/>
    </source>
</evidence>
<evidence type="ECO:0000313" key="7">
    <source>
        <dbReference type="Proteomes" id="UP000663929"/>
    </source>
</evidence>
<evidence type="ECO:0000313" key="6">
    <source>
        <dbReference type="EMBL" id="QTD52028.1"/>
    </source>
</evidence>
<keyword evidence="3 4" id="KW-0975">Bacterial flagellum</keyword>
<dbReference type="RefSeq" id="WP_237382138.1">
    <property type="nucleotide sequence ID" value="NZ_CP071793.1"/>
</dbReference>
<dbReference type="NCBIfam" id="TIGR00205">
    <property type="entry name" value="fliE"/>
    <property type="match status" value="1"/>
</dbReference>
<dbReference type="HAMAP" id="MF_00724">
    <property type="entry name" value="FliE"/>
    <property type="match status" value="1"/>
</dbReference>
<dbReference type="InterPro" id="IPR001624">
    <property type="entry name" value="FliE"/>
</dbReference>
<dbReference type="AlphaFoldDB" id="A0A8A4TSJ6"/>
<comment type="subcellular location">
    <subcellularLocation>
        <location evidence="1 4">Bacterial flagellum basal body</location>
    </subcellularLocation>
</comment>
<reference evidence="6" key="1">
    <citation type="submission" date="2021-03" db="EMBL/GenBank/DDBJ databases">
        <title>Acanthopleuribacteraceae sp. M133.</title>
        <authorList>
            <person name="Wang G."/>
        </authorList>
    </citation>
    <scope>NUCLEOTIDE SEQUENCE</scope>
    <source>
        <strain evidence="6">M133</strain>
    </source>
</reference>
<dbReference type="PANTHER" id="PTHR34653:SF1">
    <property type="entry name" value="FLAGELLAR HOOK-BASAL BODY COMPLEX PROTEIN FLIE"/>
    <property type="match status" value="1"/>
</dbReference>
<dbReference type="GO" id="GO:0003774">
    <property type="term" value="F:cytoskeletal motor activity"/>
    <property type="evidence" value="ECO:0007669"/>
    <property type="project" value="InterPro"/>
</dbReference>
<proteinExistence type="inferred from homology"/>
<dbReference type="PRINTS" id="PR01006">
    <property type="entry name" value="FLGHOOKFLIE"/>
</dbReference>
<dbReference type="GO" id="GO:0009425">
    <property type="term" value="C:bacterial-type flagellum basal body"/>
    <property type="evidence" value="ECO:0007669"/>
    <property type="project" value="UniProtKB-SubCell"/>
</dbReference>
<dbReference type="GO" id="GO:0071973">
    <property type="term" value="P:bacterial-type flagellum-dependent cell motility"/>
    <property type="evidence" value="ECO:0007669"/>
    <property type="project" value="InterPro"/>
</dbReference>
<dbReference type="Pfam" id="PF02049">
    <property type="entry name" value="FliE"/>
    <property type="match status" value="1"/>
</dbReference>
<evidence type="ECO:0000256" key="3">
    <source>
        <dbReference type="ARBA" id="ARBA00023143"/>
    </source>
</evidence>
<keyword evidence="7" id="KW-1185">Reference proteome</keyword>
<comment type="similarity">
    <text evidence="2 4">Belongs to the FliE family.</text>
</comment>
<name>A0A8A4TSJ6_SULCO</name>
<dbReference type="KEGG" id="scor:J3U87_06105"/>
<evidence type="ECO:0000256" key="4">
    <source>
        <dbReference type="HAMAP-Rule" id="MF_00724"/>
    </source>
</evidence>
<keyword evidence="6" id="KW-0969">Cilium</keyword>
<evidence type="ECO:0000256" key="2">
    <source>
        <dbReference type="ARBA" id="ARBA00009272"/>
    </source>
</evidence>
<keyword evidence="6" id="KW-0966">Cell projection</keyword>
<dbReference type="GO" id="GO:0005198">
    <property type="term" value="F:structural molecule activity"/>
    <property type="evidence" value="ECO:0007669"/>
    <property type="project" value="UniProtKB-UniRule"/>
</dbReference>
<dbReference type="EMBL" id="CP071793">
    <property type="protein sequence ID" value="QTD52028.1"/>
    <property type="molecule type" value="Genomic_DNA"/>
</dbReference>
<gene>
    <name evidence="4 6" type="primary">fliE</name>
    <name evidence="6" type="ORF">J3U87_06105</name>
</gene>
<evidence type="ECO:0000256" key="5">
    <source>
        <dbReference type="NCBIfam" id="TIGR00205"/>
    </source>
</evidence>
<dbReference type="Proteomes" id="UP000663929">
    <property type="component" value="Chromosome"/>
</dbReference>
<keyword evidence="6" id="KW-0282">Flagellum</keyword>
<organism evidence="6 7">
    <name type="scientific">Sulfidibacter corallicola</name>
    <dbReference type="NCBI Taxonomy" id="2818388"/>
    <lineage>
        <taxon>Bacteria</taxon>
        <taxon>Pseudomonadati</taxon>
        <taxon>Acidobacteriota</taxon>
        <taxon>Holophagae</taxon>
        <taxon>Acanthopleuribacterales</taxon>
        <taxon>Acanthopleuribacteraceae</taxon>
        <taxon>Sulfidibacter</taxon>
    </lineage>
</organism>
<sequence>MNIETVLSNPELIKAAKPEPEKGGAGSDFSNVLKNAISEVNQLQNSADDQISALMKGESKDLHGTVLAVQRADTSFRMMMAVRNKIVEAYKEISKSAL</sequence>
<protein>
    <recommendedName>
        <fullName evidence="4 5">Flagellar hook-basal body complex protein FliE</fullName>
    </recommendedName>
</protein>
<accession>A0A8A4TSJ6</accession>
<dbReference type="PANTHER" id="PTHR34653">
    <property type="match status" value="1"/>
</dbReference>